<name>A0A2G4R8M6_9PROT</name>
<comment type="caution">
    <text evidence="1">The sequence shown here is derived from an EMBL/GenBank/DDBJ whole genome shotgun (WGS) entry which is preliminary data.</text>
</comment>
<reference evidence="1 2" key="1">
    <citation type="submission" date="2017-10" db="EMBL/GenBank/DDBJ databases">
        <title>Genomic analysis of the genus Acetobacter.</title>
        <authorList>
            <person name="Kim K.H."/>
            <person name="Chun B.H."/>
            <person name="Son A.R."/>
            <person name="Jeon C.O."/>
        </authorList>
    </citation>
    <scope>NUCLEOTIDE SEQUENCE [LARGE SCALE GENOMIC DNA]</scope>
    <source>
        <strain evidence="1 2">LHT 2458</strain>
    </source>
</reference>
<evidence type="ECO:0000313" key="2">
    <source>
        <dbReference type="Proteomes" id="UP000228751"/>
    </source>
</evidence>
<gene>
    <name evidence="1" type="ORF">CSR02_14050</name>
</gene>
<dbReference type="RefSeq" id="WP_099542078.1">
    <property type="nucleotide sequence ID" value="NZ_PEBQ01000178.1"/>
</dbReference>
<evidence type="ECO:0000313" key="1">
    <source>
        <dbReference type="EMBL" id="PHY92926.1"/>
    </source>
</evidence>
<keyword evidence="2" id="KW-1185">Reference proteome</keyword>
<accession>A0A2G4R8M6</accession>
<proteinExistence type="predicted"/>
<dbReference type="EMBL" id="PEBQ01000178">
    <property type="protein sequence ID" value="PHY92926.1"/>
    <property type="molecule type" value="Genomic_DNA"/>
</dbReference>
<dbReference type="Proteomes" id="UP000228751">
    <property type="component" value="Unassembled WGS sequence"/>
</dbReference>
<sequence>MNEYEEYDLIARKVRGSNEYILFVEQEDYAEDIFLRQEKKTSYFVCISSTKHFNVKSVIEVIEKTKLTKDVKKILEDYQETKMLFDSMI</sequence>
<dbReference type="AlphaFoldDB" id="A0A2G4R8M6"/>
<protein>
    <submittedName>
        <fullName evidence="1">Uncharacterized protein</fullName>
    </submittedName>
</protein>
<organism evidence="1 2">
    <name type="scientific">Acetobacter pomorum</name>
    <dbReference type="NCBI Taxonomy" id="65959"/>
    <lineage>
        <taxon>Bacteria</taxon>
        <taxon>Pseudomonadati</taxon>
        <taxon>Pseudomonadota</taxon>
        <taxon>Alphaproteobacteria</taxon>
        <taxon>Acetobacterales</taxon>
        <taxon>Acetobacteraceae</taxon>
        <taxon>Acetobacter</taxon>
    </lineage>
</organism>